<evidence type="ECO:0000256" key="10">
    <source>
        <dbReference type="ARBA" id="ARBA00022989"/>
    </source>
</evidence>
<keyword evidence="3 16" id="KW-0813">Transport</keyword>
<evidence type="ECO:0000256" key="15">
    <source>
        <dbReference type="PROSITE-ProRule" id="PRU00433"/>
    </source>
</evidence>
<dbReference type="InterPro" id="IPR014222">
    <property type="entry name" value="Cyt_c_oxidase_su2"/>
</dbReference>
<dbReference type="InterPro" id="IPR011759">
    <property type="entry name" value="Cyt_c_oxidase_su2_TM_dom"/>
</dbReference>
<dbReference type="InterPro" id="IPR045187">
    <property type="entry name" value="CcO_II"/>
</dbReference>
<keyword evidence="7 15" id="KW-0479">Metal-binding</keyword>
<comment type="function">
    <text evidence="14 17">Subunits I and II form the functional core of the enzyme complex. Electrons originating in cytochrome c are transferred via heme a and Cu(A) to the binuclear center formed by heme a3 and Cu(B).</text>
</comment>
<name>A0A6V8N5E1_9BACT</name>
<dbReference type="GO" id="GO:0042773">
    <property type="term" value="P:ATP synthesis coupled electron transport"/>
    <property type="evidence" value="ECO:0007669"/>
    <property type="project" value="TreeGrafter"/>
</dbReference>
<evidence type="ECO:0000256" key="1">
    <source>
        <dbReference type="ARBA" id="ARBA00004141"/>
    </source>
</evidence>
<dbReference type="InterPro" id="IPR001505">
    <property type="entry name" value="Copper_CuA"/>
</dbReference>
<protein>
    <recommendedName>
        <fullName evidence="17">Cytochrome c oxidase subunit 2</fullName>
        <ecNumber evidence="17">7.1.1.9</ecNumber>
    </recommendedName>
</protein>
<evidence type="ECO:0000256" key="14">
    <source>
        <dbReference type="ARBA" id="ARBA00024688"/>
    </source>
</evidence>
<evidence type="ECO:0000256" key="4">
    <source>
        <dbReference type="ARBA" id="ARBA00022617"/>
    </source>
</evidence>
<dbReference type="PROSITE" id="PS51007">
    <property type="entry name" value="CYTC"/>
    <property type="match status" value="2"/>
</dbReference>
<proteinExistence type="inferred from homology"/>
<dbReference type="SUPFAM" id="SSF46626">
    <property type="entry name" value="Cytochrome c"/>
    <property type="match status" value="2"/>
</dbReference>
<evidence type="ECO:0000259" key="19">
    <source>
        <dbReference type="PROSITE" id="PS50857"/>
    </source>
</evidence>
<keyword evidence="5 16" id="KW-0679">Respiratory chain</keyword>
<dbReference type="InterPro" id="IPR008972">
    <property type="entry name" value="Cupredoxin"/>
</dbReference>
<dbReference type="GO" id="GO:0020037">
    <property type="term" value="F:heme binding"/>
    <property type="evidence" value="ECO:0007669"/>
    <property type="project" value="InterPro"/>
</dbReference>
<evidence type="ECO:0000259" key="21">
    <source>
        <dbReference type="PROSITE" id="PS51007"/>
    </source>
</evidence>
<dbReference type="EC" id="7.1.1.9" evidence="17"/>
<evidence type="ECO:0000256" key="13">
    <source>
        <dbReference type="ARBA" id="ARBA00023136"/>
    </source>
</evidence>
<evidence type="ECO:0000256" key="17">
    <source>
        <dbReference type="RuleBase" id="RU004024"/>
    </source>
</evidence>
<reference evidence="23" key="1">
    <citation type="submission" date="2020-06" db="EMBL/GenBank/DDBJ databases">
        <title>Draft genomic sequecing of Geomonas sp. Red745.</title>
        <authorList>
            <person name="Itoh H."/>
            <person name="Xu Z.X."/>
            <person name="Ushijima N."/>
            <person name="Masuda Y."/>
            <person name="Shiratori Y."/>
            <person name="Senoo K."/>
        </authorList>
    </citation>
    <scope>NUCLEOTIDE SEQUENCE [LARGE SCALE GENOMIC DNA]</scope>
    <source>
        <strain evidence="23">Red745</strain>
    </source>
</reference>
<evidence type="ECO:0000256" key="9">
    <source>
        <dbReference type="ARBA" id="ARBA00022982"/>
    </source>
</evidence>
<dbReference type="Pfam" id="PF02790">
    <property type="entry name" value="COX2_TM"/>
    <property type="match status" value="1"/>
</dbReference>
<accession>A0A6V8N5E1</accession>
<evidence type="ECO:0000313" key="22">
    <source>
        <dbReference type="EMBL" id="GFO67600.1"/>
    </source>
</evidence>
<evidence type="ECO:0000256" key="2">
    <source>
        <dbReference type="ARBA" id="ARBA00007866"/>
    </source>
</evidence>
<keyword evidence="8" id="KW-1278">Translocase</keyword>
<dbReference type="Gene3D" id="1.10.287.90">
    <property type="match status" value="1"/>
</dbReference>
<keyword evidence="9 16" id="KW-0249">Electron transport</keyword>
<dbReference type="InterPro" id="IPR036257">
    <property type="entry name" value="Cyt_c_oxidase_su2_TM_sf"/>
</dbReference>
<keyword evidence="23" id="KW-1185">Reference proteome</keyword>
<gene>
    <name evidence="22" type="ORF">GMLC_11790</name>
</gene>
<dbReference type="EMBL" id="BLXZ01000002">
    <property type="protein sequence ID" value="GFO67600.1"/>
    <property type="molecule type" value="Genomic_DNA"/>
</dbReference>
<feature type="domain" description="Cytochrome oxidase subunit II copper A binding" evidence="19">
    <location>
        <begin position="90"/>
        <end position="200"/>
    </location>
</feature>
<dbReference type="Gene3D" id="2.60.40.420">
    <property type="entry name" value="Cupredoxins - blue copper proteins"/>
    <property type="match status" value="1"/>
</dbReference>
<sequence>MEKHLMTTTEAIDPVFMFILGSCLVLLIGITVAMVVFVVRYHRSRAPEPTSQVDGSLWLEVIWTAFPTLLVLAMFYYGWASYLTLRNVPPGALQVTAVGRMWSWNFLYQNGKNSPKLYVPVGKPVQVALESKDVLHGFYVPAFRVKRDVVPGMKNHVWFVASKPGSYDIFCSQYCGTSHAAMIATIEAVPPEQFEAWLKETKSTGAQHPALALLEKHGCLGCHSLDGSQKVGPTFQGIWGRKTEVKTAGKEHEIIADEAYLKRSIVEPNADVVEKYPPVMPAFAGVLTEEEIRLIIDYFKTGGQAGAAKLDGAKLAKDKGCLACHSLDGSKGVGPSFRAIFGTKVKVVRNGKPEMVTIDEPYLKESILKPAAAVVDGYQPIMPVEDDLSPDEVSALVQFIKELK</sequence>
<dbReference type="SUPFAM" id="SSF81464">
    <property type="entry name" value="Cytochrome c oxidase subunit II-like, transmembrane region"/>
    <property type="match status" value="1"/>
</dbReference>
<comment type="caution">
    <text evidence="22">The sequence shown here is derived from an EMBL/GenBank/DDBJ whole genome shotgun (WGS) entry which is preliminary data.</text>
</comment>
<keyword evidence="10 18" id="KW-1133">Transmembrane helix</keyword>
<evidence type="ECO:0000256" key="11">
    <source>
        <dbReference type="ARBA" id="ARBA00023004"/>
    </source>
</evidence>
<dbReference type="Pfam" id="PF00116">
    <property type="entry name" value="COX2"/>
    <property type="match status" value="1"/>
</dbReference>
<dbReference type="PROSITE" id="PS00078">
    <property type="entry name" value="COX2"/>
    <property type="match status" value="1"/>
</dbReference>
<evidence type="ECO:0000313" key="23">
    <source>
        <dbReference type="Proteomes" id="UP000587586"/>
    </source>
</evidence>
<keyword evidence="12 17" id="KW-0186">Copper</keyword>
<keyword evidence="13 18" id="KW-0472">Membrane</keyword>
<evidence type="ECO:0000256" key="6">
    <source>
        <dbReference type="ARBA" id="ARBA00022692"/>
    </source>
</evidence>
<comment type="catalytic activity">
    <reaction evidence="17">
        <text>4 Fe(II)-[cytochrome c] + O2 + 8 H(+)(in) = 4 Fe(III)-[cytochrome c] + 2 H2O + 4 H(+)(out)</text>
        <dbReference type="Rhea" id="RHEA:11436"/>
        <dbReference type="Rhea" id="RHEA-COMP:10350"/>
        <dbReference type="Rhea" id="RHEA-COMP:14399"/>
        <dbReference type="ChEBI" id="CHEBI:15377"/>
        <dbReference type="ChEBI" id="CHEBI:15378"/>
        <dbReference type="ChEBI" id="CHEBI:15379"/>
        <dbReference type="ChEBI" id="CHEBI:29033"/>
        <dbReference type="ChEBI" id="CHEBI:29034"/>
        <dbReference type="EC" id="7.1.1.9"/>
    </reaction>
</comment>
<evidence type="ECO:0000256" key="8">
    <source>
        <dbReference type="ARBA" id="ARBA00022967"/>
    </source>
</evidence>
<dbReference type="InterPro" id="IPR036909">
    <property type="entry name" value="Cyt_c-like_dom_sf"/>
</dbReference>
<dbReference type="PROSITE" id="PS50857">
    <property type="entry name" value="COX2_CUA"/>
    <property type="match status" value="1"/>
</dbReference>
<dbReference type="CDD" id="cd13915">
    <property type="entry name" value="CuRO_HCO_II_like_2"/>
    <property type="match status" value="1"/>
</dbReference>
<feature type="domain" description="Cytochrome oxidase subunit II transmembrane region profile" evidence="20">
    <location>
        <begin position="1"/>
        <end position="89"/>
    </location>
</feature>
<feature type="transmembrane region" description="Helical" evidence="18">
    <location>
        <begin position="15"/>
        <end position="37"/>
    </location>
</feature>
<keyword evidence="4 15" id="KW-0349">Heme</keyword>
<comment type="cofactor">
    <cofactor evidence="17">
        <name>Cu cation</name>
        <dbReference type="ChEBI" id="CHEBI:23378"/>
    </cofactor>
    <text evidence="17">Binds a copper A center.</text>
</comment>
<dbReference type="GO" id="GO:0016491">
    <property type="term" value="F:oxidoreductase activity"/>
    <property type="evidence" value="ECO:0007669"/>
    <property type="project" value="InterPro"/>
</dbReference>
<dbReference type="PROSITE" id="PS50999">
    <property type="entry name" value="COX2_TM"/>
    <property type="match status" value="1"/>
</dbReference>
<dbReference type="GO" id="GO:0005886">
    <property type="term" value="C:plasma membrane"/>
    <property type="evidence" value="ECO:0007669"/>
    <property type="project" value="UniProtKB-SubCell"/>
</dbReference>
<evidence type="ECO:0000256" key="3">
    <source>
        <dbReference type="ARBA" id="ARBA00022448"/>
    </source>
</evidence>
<dbReference type="Pfam" id="PF00034">
    <property type="entry name" value="Cytochrom_C"/>
    <property type="match status" value="2"/>
</dbReference>
<evidence type="ECO:0000256" key="16">
    <source>
        <dbReference type="RuleBase" id="RU000456"/>
    </source>
</evidence>
<dbReference type="InterPro" id="IPR002429">
    <property type="entry name" value="CcO_II-like_C"/>
</dbReference>
<dbReference type="PANTHER" id="PTHR22888:SF9">
    <property type="entry name" value="CYTOCHROME C OXIDASE SUBUNIT 2"/>
    <property type="match status" value="1"/>
</dbReference>
<dbReference type="PANTHER" id="PTHR22888">
    <property type="entry name" value="CYTOCHROME C OXIDASE, SUBUNIT II"/>
    <property type="match status" value="1"/>
</dbReference>
<feature type="transmembrane region" description="Helical" evidence="18">
    <location>
        <begin position="57"/>
        <end position="79"/>
    </location>
</feature>
<dbReference type="Proteomes" id="UP000587586">
    <property type="component" value="Unassembled WGS sequence"/>
</dbReference>
<evidence type="ECO:0000256" key="12">
    <source>
        <dbReference type="ARBA" id="ARBA00023008"/>
    </source>
</evidence>
<evidence type="ECO:0000256" key="7">
    <source>
        <dbReference type="ARBA" id="ARBA00022723"/>
    </source>
</evidence>
<comment type="subcellular location">
    <subcellularLocation>
        <location evidence="16">Cell membrane</location>
        <topology evidence="16">Multi-pass membrane protein</topology>
    </subcellularLocation>
    <subcellularLocation>
        <location evidence="1">Membrane</location>
        <topology evidence="1">Multi-pass membrane protein</topology>
    </subcellularLocation>
</comment>
<evidence type="ECO:0000256" key="18">
    <source>
        <dbReference type="SAM" id="Phobius"/>
    </source>
</evidence>
<feature type="domain" description="Cytochrome c" evidence="21">
    <location>
        <begin position="205"/>
        <end position="303"/>
    </location>
</feature>
<organism evidence="22 23">
    <name type="scientific">Geomonas limicola</name>
    <dbReference type="NCBI Taxonomy" id="2740186"/>
    <lineage>
        <taxon>Bacteria</taxon>
        <taxon>Pseudomonadati</taxon>
        <taxon>Thermodesulfobacteriota</taxon>
        <taxon>Desulfuromonadia</taxon>
        <taxon>Geobacterales</taxon>
        <taxon>Geobacteraceae</taxon>
        <taxon>Geomonas</taxon>
    </lineage>
</organism>
<comment type="similarity">
    <text evidence="2 16">Belongs to the cytochrome c oxidase subunit 2 family.</text>
</comment>
<dbReference type="GO" id="GO:0005507">
    <property type="term" value="F:copper ion binding"/>
    <property type="evidence" value="ECO:0007669"/>
    <property type="project" value="InterPro"/>
</dbReference>
<feature type="domain" description="Cytochrome c" evidence="21">
    <location>
        <begin position="307"/>
        <end position="404"/>
    </location>
</feature>
<evidence type="ECO:0000256" key="5">
    <source>
        <dbReference type="ARBA" id="ARBA00022660"/>
    </source>
</evidence>
<dbReference type="InterPro" id="IPR009056">
    <property type="entry name" value="Cyt_c-like_dom"/>
</dbReference>
<keyword evidence="11 15" id="KW-0408">Iron</keyword>
<dbReference type="SUPFAM" id="SSF49503">
    <property type="entry name" value="Cupredoxins"/>
    <property type="match status" value="1"/>
</dbReference>
<evidence type="ECO:0000259" key="20">
    <source>
        <dbReference type="PROSITE" id="PS50999"/>
    </source>
</evidence>
<dbReference type="Gene3D" id="1.10.760.10">
    <property type="entry name" value="Cytochrome c-like domain"/>
    <property type="match status" value="2"/>
</dbReference>
<dbReference type="GO" id="GO:0004129">
    <property type="term" value="F:cytochrome-c oxidase activity"/>
    <property type="evidence" value="ECO:0007669"/>
    <property type="project" value="UniProtKB-EC"/>
</dbReference>
<keyword evidence="6 16" id="KW-0812">Transmembrane</keyword>
<dbReference type="AlphaFoldDB" id="A0A6V8N5E1"/>
<dbReference type="NCBIfam" id="TIGR02866">
    <property type="entry name" value="CoxB"/>
    <property type="match status" value="1"/>
</dbReference>